<proteinExistence type="predicted"/>
<name>A0A5B8II30_9VIRU</name>
<feature type="transmembrane region" description="Helical" evidence="1">
    <location>
        <begin position="6"/>
        <end position="23"/>
    </location>
</feature>
<organism evidence="2">
    <name type="scientific">Mimiviridae sp. ChoanoV1</name>
    <dbReference type="NCBI Taxonomy" id="2596887"/>
    <lineage>
        <taxon>Viruses</taxon>
        <taxon>Varidnaviria</taxon>
        <taxon>Bamfordvirae</taxon>
        <taxon>Nucleocytoviricota</taxon>
        <taxon>Megaviricetes</taxon>
        <taxon>Imitervirales</taxon>
        <taxon>Schizomimiviridae</taxon>
    </lineage>
</organism>
<keyword evidence="1" id="KW-0472">Membrane</keyword>
<evidence type="ECO:0000256" key="1">
    <source>
        <dbReference type="SAM" id="Phobius"/>
    </source>
</evidence>
<sequence>MKGLSLFVLILGIIFITIGYMENKMELKNTEKEIEYRIVPSNLYEEQIESKDLVSVYSNLFVNDDPKNIRF</sequence>
<reference evidence="2" key="1">
    <citation type="submission" date="2018-11" db="EMBL/GenBank/DDBJ databases">
        <title>A distinct lineage of giant viruses engineers rhodopsin photosystems in predatory marine eukaryotes.</title>
        <authorList>
            <person name="Needham D.M."/>
            <person name="Yoshizawa S."/>
            <person name="Hosaka T."/>
            <person name="Poirier C."/>
            <person name="Choi C.-J."/>
            <person name="Hehenberger E."/>
            <person name="Irwin N.A.T."/>
            <person name="Wilken S."/>
            <person name="Yung C.-M."/>
            <person name="Bachy C."/>
            <person name="Kurihara R."/>
            <person name="Nakajima Y."/>
            <person name="Kojima K."/>
            <person name="Kimura-Someya T."/>
            <person name="Leonard G."/>
            <person name="Malmstrom R.R."/>
            <person name="Mende D."/>
            <person name="Olson D.K."/>
            <person name="Sudo Y."/>
            <person name="Sudek S."/>
            <person name="Richards T.A."/>
            <person name="DeLong E.F."/>
            <person name="Keeling P.J."/>
            <person name="Santoro A.E."/>
            <person name="Shirouzu M."/>
            <person name="Iwasaki W."/>
            <person name="Worden A.Z."/>
        </authorList>
    </citation>
    <scope>NUCLEOTIDE SEQUENCE</scope>
</reference>
<keyword evidence="1" id="KW-0812">Transmembrane</keyword>
<protein>
    <submittedName>
        <fullName evidence="2">Uncharacterized protein</fullName>
    </submittedName>
</protein>
<keyword evidence="1" id="KW-1133">Transmembrane helix</keyword>
<dbReference type="EMBL" id="MK250089">
    <property type="protein sequence ID" value="QDY52215.1"/>
    <property type="molecule type" value="Genomic_DNA"/>
</dbReference>
<gene>
    <name evidence="2" type="ORF">5_12</name>
</gene>
<accession>A0A5B8II30</accession>
<evidence type="ECO:0000313" key="2">
    <source>
        <dbReference type="EMBL" id="QDY52215.1"/>
    </source>
</evidence>